<keyword evidence="3" id="KW-1185">Reference proteome</keyword>
<evidence type="ECO:0000313" key="3">
    <source>
        <dbReference type="Proteomes" id="UP001218218"/>
    </source>
</evidence>
<dbReference type="EMBL" id="JARIHO010000013">
    <property type="protein sequence ID" value="KAJ7351574.1"/>
    <property type="molecule type" value="Genomic_DNA"/>
</dbReference>
<evidence type="ECO:0000256" key="1">
    <source>
        <dbReference type="SAM" id="MobiDB-lite"/>
    </source>
</evidence>
<evidence type="ECO:0000313" key="2">
    <source>
        <dbReference type="EMBL" id="KAJ7351574.1"/>
    </source>
</evidence>
<name>A0AAD7EV04_9AGAR</name>
<gene>
    <name evidence="2" type="ORF">DFH08DRAFT_957880</name>
</gene>
<accession>A0AAD7EV04</accession>
<protein>
    <submittedName>
        <fullName evidence="2">Uncharacterized protein</fullName>
    </submittedName>
</protein>
<dbReference type="Proteomes" id="UP001218218">
    <property type="component" value="Unassembled WGS sequence"/>
</dbReference>
<feature type="compositionally biased region" description="Acidic residues" evidence="1">
    <location>
        <begin position="20"/>
        <end position="34"/>
    </location>
</feature>
<dbReference type="AlphaFoldDB" id="A0AAD7EV04"/>
<sequence length="213" mass="23367">MEALKKGVHPRVGRDTDEARADEEDDEDEDEETGVDSATQALSCSQRAAAQARAELVERLNTIPIVIEGLNRVCTSLASLFDAKFGELVVASNTVAPDVYRRFFIVISAEESVLQMATKPTLDALEAFVAAPTPRNASVLVEIPAVHELLTYEKVDVCRWILNRGKMVLDSLIKGPEPTKLPDRGIEKPGATDQLLLWLAQDQRAAKISKIET</sequence>
<feature type="compositionally biased region" description="Basic residues" evidence="1">
    <location>
        <begin position="1"/>
        <end position="11"/>
    </location>
</feature>
<feature type="region of interest" description="Disordered" evidence="1">
    <location>
        <begin position="1"/>
        <end position="40"/>
    </location>
</feature>
<reference evidence="2" key="1">
    <citation type="submission" date="2023-03" db="EMBL/GenBank/DDBJ databases">
        <title>Massive genome expansion in bonnet fungi (Mycena s.s.) driven by repeated elements and novel gene families across ecological guilds.</title>
        <authorList>
            <consortium name="Lawrence Berkeley National Laboratory"/>
            <person name="Harder C.B."/>
            <person name="Miyauchi S."/>
            <person name="Viragh M."/>
            <person name="Kuo A."/>
            <person name="Thoen E."/>
            <person name="Andreopoulos B."/>
            <person name="Lu D."/>
            <person name="Skrede I."/>
            <person name="Drula E."/>
            <person name="Henrissat B."/>
            <person name="Morin E."/>
            <person name="Kohler A."/>
            <person name="Barry K."/>
            <person name="LaButti K."/>
            <person name="Morin E."/>
            <person name="Salamov A."/>
            <person name="Lipzen A."/>
            <person name="Mereny Z."/>
            <person name="Hegedus B."/>
            <person name="Baldrian P."/>
            <person name="Stursova M."/>
            <person name="Weitz H."/>
            <person name="Taylor A."/>
            <person name="Grigoriev I.V."/>
            <person name="Nagy L.G."/>
            <person name="Martin F."/>
            <person name="Kauserud H."/>
        </authorList>
    </citation>
    <scope>NUCLEOTIDE SEQUENCE</scope>
    <source>
        <strain evidence="2">CBHHK002</strain>
    </source>
</reference>
<organism evidence="2 3">
    <name type="scientific">Mycena albidolilacea</name>
    <dbReference type="NCBI Taxonomy" id="1033008"/>
    <lineage>
        <taxon>Eukaryota</taxon>
        <taxon>Fungi</taxon>
        <taxon>Dikarya</taxon>
        <taxon>Basidiomycota</taxon>
        <taxon>Agaricomycotina</taxon>
        <taxon>Agaricomycetes</taxon>
        <taxon>Agaricomycetidae</taxon>
        <taxon>Agaricales</taxon>
        <taxon>Marasmiineae</taxon>
        <taxon>Mycenaceae</taxon>
        <taxon>Mycena</taxon>
    </lineage>
</organism>
<comment type="caution">
    <text evidence="2">The sequence shown here is derived from an EMBL/GenBank/DDBJ whole genome shotgun (WGS) entry which is preliminary data.</text>
</comment>
<proteinExistence type="predicted"/>